<dbReference type="Pfam" id="PF02592">
    <property type="entry name" value="Vut_1"/>
    <property type="match status" value="1"/>
</dbReference>
<feature type="transmembrane region" description="Helical" evidence="1">
    <location>
        <begin position="101"/>
        <end position="120"/>
    </location>
</feature>
<dbReference type="STRING" id="548476.cauri_0159"/>
<comment type="similarity">
    <text evidence="1">Belongs to the vitamin uptake transporter (VUT/ECF) (TC 2.A.88) family. Q precursor transporter subfamily.</text>
</comment>
<name>C3PJN7_CORA7</name>
<accession>C3PJN7</accession>
<dbReference type="Proteomes" id="UP000002077">
    <property type="component" value="Chromosome"/>
</dbReference>
<keyword evidence="1" id="KW-1003">Cell membrane</keyword>
<dbReference type="HOGENOM" id="CLU_075503_1_0_11"/>
<dbReference type="NCBIfam" id="TIGR00697">
    <property type="entry name" value="queuosine precursor transporter"/>
    <property type="match status" value="1"/>
</dbReference>
<organism evidence="2 3">
    <name type="scientific">Corynebacterium aurimucosum (strain ATCC 700975 / DSM 44827 / CIP 107346 / CN-1)</name>
    <name type="common">Corynebacterium nigricans</name>
    <dbReference type="NCBI Taxonomy" id="548476"/>
    <lineage>
        <taxon>Bacteria</taxon>
        <taxon>Bacillati</taxon>
        <taxon>Actinomycetota</taxon>
        <taxon>Actinomycetes</taxon>
        <taxon>Mycobacteriales</taxon>
        <taxon>Corynebacteriaceae</taxon>
        <taxon>Corynebacterium</taxon>
    </lineage>
</organism>
<dbReference type="GO" id="GO:0022857">
    <property type="term" value="F:transmembrane transporter activity"/>
    <property type="evidence" value="ECO:0007669"/>
    <property type="project" value="UniProtKB-UniRule"/>
</dbReference>
<dbReference type="HAMAP" id="MF_02088">
    <property type="entry name" value="Q_prec_transport"/>
    <property type="match status" value="1"/>
</dbReference>
<feature type="transmembrane region" description="Helical" evidence="1">
    <location>
        <begin position="160"/>
        <end position="181"/>
    </location>
</feature>
<gene>
    <name evidence="2" type="ordered locus">cauri_0159</name>
</gene>
<evidence type="ECO:0000313" key="3">
    <source>
        <dbReference type="Proteomes" id="UP000002077"/>
    </source>
</evidence>
<dbReference type="eggNOG" id="COG1738">
    <property type="taxonomic scope" value="Bacteria"/>
</dbReference>
<feature type="transmembrane region" description="Helical" evidence="1">
    <location>
        <begin position="193"/>
        <end position="213"/>
    </location>
</feature>
<dbReference type="GO" id="GO:0005886">
    <property type="term" value="C:plasma membrane"/>
    <property type="evidence" value="ECO:0007669"/>
    <property type="project" value="UniProtKB-SubCell"/>
</dbReference>
<keyword evidence="3" id="KW-1185">Reference proteome</keyword>
<dbReference type="KEGG" id="car:cauri_0159"/>
<keyword evidence="1" id="KW-1133">Transmembrane helix</keyword>
<dbReference type="PANTHER" id="PTHR34300:SF2">
    <property type="entry name" value="QUEUOSINE PRECURSOR TRANSPORTER-RELATED"/>
    <property type="match status" value="1"/>
</dbReference>
<feature type="transmembrane region" description="Helical" evidence="1">
    <location>
        <begin position="269"/>
        <end position="295"/>
    </location>
</feature>
<dbReference type="EMBL" id="CP001601">
    <property type="protein sequence ID" value="ACP31758.1"/>
    <property type="molecule type" value="Genomic_DNA"/>
</dbReference>
<feature type="transmembrane region" description="Helical" evidence="1">
    <location>
        <begin position="126"/>
        <end position="148"/>
    </location>
</feature>
<evidence type="ECO:0000256" key="1">
    <source>
        <dbReference type="HAMAP-Rule" id="MF_02088"/>
    </source>
</evidence>
<keyword evidence="1" id="KW-0812">Transmembrane</keyword>
<protein>
    <recommendedName>
        <fullName evidence="1">Probable queuosine precursor transporter</fullName>
        <shortName evidence="1">Q precursor transporter</shortName>
    </recommendedName>
</protein>
<comment type="function">
    <text evidence="1">Involved in the import of queuosine (Q) precursors, required for Q precursor salvage.</text>
</comment>
<comment type="subcellular location">
    <subcellularLocation>
        <location evidence="1">Cell membrane</location>
        <topology evidence="1">Multi-pass membrane protein</topology>
    </subcellularLocation>
</comment>
<sequence length="319" mass="34359">MHTIDRKRSGNTKTLQAKECHTACIISAQFIDLYGHSTESAPPKQPVPLQVLRKQPGEGALPISASPSFVEKCCSMTTQSATATTTNGGESIRFIPVHSTLYPWLVAVFVVTFLISNINATKGVQLGPLITDGAFFLFPIAYIVGDVLSECYGFKSTRRAVYIGFAMALLAAVSFYIAIWLPAADFYEGQEAFAATLGLVPQILLASLVGYVVGQLLNSFTLVKMKARSGEKGLIARLVASTVVGEFGDTLLFCAIAAPVIGIDSFSGFLNYVIVGFLWKTACEVIMLPLTTLVISWVKRREDYVPIDEADAPTAAPSK</sequence>
<keyword evidence="1" id="KW-0813">Transport</keyword>
<reference evidence="2 3" key="1">
    <citation type="journal article" date="2010" name="BMC Genomics">
        <title>Complete genome sequence and lifestyle of black-pigmented Corynebacterium aurimucosum ATCC 700975 (formerly C. nigricans CN-1) isolated from a vaginal swab of a woman with spontaneous abortion.</title>
        <authorList>
            <person name="Trost E."/>
            <person name="Gotker S."/>
            <person name="Schneider J."/>
            <person name="Schneiker-Bekel S."/>
            <person name="Szczepanowski R."/>
            <person name="Tilker A."/>
            <person name="Viehoever P."/>
            <person name="Arnold W."/>
            <person name="Bekel T."/>
            <person name="Blom J."/>
            <person name="Gartemann K.H."/>
            <person name="Linke B."/>
            <person name="Goesmann A."/>
            <person name="Puhler A."/>
            <person name="Shukla S.K."/>
            <person name="Tauch A."/>
        </authorList>
    </citation>
    <scope>NUCLEOTIDE SEQUENCE [LARGE SCALE GENOMIC DNA]</scope>
    <source>
        <strain evidence="3">ATCC 700975 / DSM 44827 / CIP 107346 / CN-1</strain>
    </source>
</reference>
<dbReference type="AlphaFoldDB" id="C3PJN7"/>
<proteinExistence type="inferred from homology"/>
<dbReference type="InterPro" id="IPR003744">
    <property type="entry name" value="YhhQ"/>
</dbReference>
<feature type="transmembrane region" description="Helical" evidence="1">
    <location>
        <begin position="234"/>
        <end position="263"/>
    </location>
</feature>
<dbReference type="PANTHER" id="PTHR34300">
    <property type="entry name" value="QUEUOSINE PRECURSOR TRANSPORTER-RELATED"/>
    <property type="match status" value="1"/>
</dbReference>
<evidence type="ECO:0000313" key="2">
    <source>
        <dbReference type="EMBL" id="ACP31758.1"/>
    </source>
</evidence>
<keyword evidence="1" id="KW-0472">Membrane</keyword>